<gene>
    <name evidence="2" type="ORF">K7472_10700</name>
</gene>
<dbReference type="RefSeq" id="WP_222976561.1">
    <property type="nucleotide sequence ID" value="NZ_JAINVZ010000005.1"/>
</dbReference>
<dbReference type="PANTHER" id="PTHR34293:SF1">
    <property type="entry name" value="HTH-TYPE TRANSCRIPTIONAL REGULATOR TRMBL2"/>
    <property type="match status" value="1"/>
</dbReference>
<name>A0ABS7QU31_9ACTN</name>
<dbReference type="InterPro" id="IPR036388">
    <property type="entry name" value="WH-like_DNA-bd_sf"/>
</dbReference>
<sequence length="349" mass="37099">MTSASAPVPQEARDFGAATIDGGPDDGPVAAVYRYAARRGALDTAAFGIVAEELGLTVPEVFCAATRLVELHLLRTQEGQDDGGVLLPLDSRSAAALLVSPIERAIFQQRELADRLRDRIASIAGTPEGAPGAADAVEGVAEIRGMLKLAAGACRTEAAMLRPGHGDDPVVDELFDACHGSLDPRVGVRVVAPHRDRADFGSRARVKRTAESGAWVRTLQRVPQTAVVFDRSLAVLVTLPEDDGVPTARQVTDPGVVAFVMDVFELLWEGATPFSAEEHGYDEGIADDVQQSIARLMAQGLTDEVVARRLGMSVRTCRRHIAALLRNLDSVSRFQAGVQAAQRLVAVVA</sequence>
<proteinExistence type="predicted"/>
<evidence type="ECO:0000259" key="1">
    <source>
        <dbReference type="SMART" id="SM00421"/>
    </source>
</evidence>
<evidence type="ECO:0000313" key="3">
    <source>
        <dbReference type="Proteomes" id="UP001198565"/>
    </source>
</evidence>
<dbReference type="PANTHER" id="PTHR34293">
    <property type="entry name" value="HTH-TYPE TRANSCRIPTIONAL REGULATOR TRMBL2"/>
    <property type="match status" value="1"/>
</dbReference>
<dbReference type="InterPro" id="IPR016032">
    <property type="entry name" value="Sig_transdc_resp-reg_C-effctor"/>
</dbReference>
<dbReference type="InterPro" id="IPR000792">
    <property type="entry name" value="Tscrpt_reg_LuxR_C"/>
</dbReference>
<accession>A0ABS7QU31</accession>
<keyword evidence="3" id="KW-1185">Reference proteome</keyword>
<comment type="caution">
    <text evidence="2">The sequence shown here is derived from an EMBL/GenBank/DDBJ whole genome shotgun (WGS) entry which is preliminary data.</text>
</comment>
<organism evidence="2 3">
    <name type="scientific">Streptantibioticus parmotrematis</name>
    <dbReference type="NCBI Taxonomy" id="2873249"/>
    <lineage>
        <taxon>Bacteria</taxon>
        <taxon>Bacillati</taxon>
        <taxon>Actinomycetota</taxon>
        <taxon>Actinomycetes</taxon>
        <taxon>Kitasatosporales</taxon>
        <taxon>Streptomycetaceae</taxon>
        <taxon>Streptantibioticus</taxon>
    </lineage>
</organism>
<dbReference type="Gene3D" id="1.10.10.10">
    <property type="entry name" value="Winged helix-like DNA-binding domain superfamily/Winged helix DNA-binding domain"/>
    <property type="match status" value="1"/>
</dbReference>
<dbReference type="SMART" id="SM00421">
    <property type="entry name" value="HTH_LUXR"/>
    <property type="match status" value="1"/>
</dbReference>
<dbReference type="SUPFAM" id="SSF46894">
    <property type="entry name" value="C-terminal effector domain of the bipartite response regulators"/>
    <property type="match status" value="1"/>
</dbReference>
<reference evidence="2 3" key="1">
    <citation type="submission" date="2021-08" db="EMBL/GenBank/DDBJ databases">
        <title>Streptomyces sp. PTM05 isolated from lichen.</title>
        <authorList>
            <person name="Somphong A."/>
            <person name="Phongsopitanun W."/>
            <person name="Tanasupawat S."/>
        </authorList>
    </citation>
    <scope>NUCLEOTIDE SEQUENCE [LARGE SCALE GENOMIC DNA]</scope>
    <source>
        <strain evidence="2 3">Ptm05</strain>
    </source>
</reference>
<protein>
    <submittedName>
        <fullName evidence="2">Helix-turn-helix transcriptional regulator</fullName>
    </submittedName>
</protein>
<evidence type="ECO:0000313" key="2">
    <source>
        <dbReference type="EMBL" id="MBY8885314.1"/>
    </source>
</evidence>
<dbReference type="Proteomes" id="UP001198565">
    <property type="component" value="Unassembled WGS sequence"/>
</dbReference>
<feature type="domain" description="HTH luxR-type" evidence="1">
    <location>
        <begin position="290"/>
        <end position="340"/>
    </location>
</feature>
<dbReference type="EMBL" id="JAINVZ010000005">
    <property type="protein sequence ID" value="MBY8885314.1"/>
    <property type="molecule type" value="Genomic_DNA"/>
</dbReference>
<dbReference type="InterPro" id="IPR051797">
    <property type="entry name" value="TrmB-like"/>
</dbReference>